<dbReference type="GO" id="GO:0005524">
    <property type="term" value="F:ATP binding"/>
    <property type="evidence" value="ECO:0007669"/>
    <property type="project" value="UniProtKB-KW"/>
</dbReference>
<dbReference type="GO" id="GO:0009432">
    <property type="term" value="P:SOS response"/>
    <property type="evidence" value="ECO:0007669"/>
    <property type="project" value="TreeGrafter"/>
</dbReference>
<dbReference type="AlphaFoldDB" id="A0A512CCW9"/>
<dbReference type="NCBIfam" id="TIGR00634">
    <property type="entry name" value="recN"/>
    <property type="match status" value="1"/>
</dbReference>
<comment type="caution">
    <text evidence="12">The sequence shown here is derived from an EMBL/GenBank/DDBJ whole genome shotgun (WGS) entry which is preliminary data.</text>
</comment>
<dbReference type="Proteomes" id="UP000321301">
    <property type="component" value="Unassembled WGS sequence"/>
</dbReference>
<dbReference type="RefSeq" id="WP_020888327.1">
    <property type="nucleotide sequence ID" value="NZ_BJYV01000012.1"/>
</dbReference>
<dbReference type="InterPro" id="IPR003395">
    <property type="entry name" value="RecF/RecN/SMC_N"/>
</dbReference>
<gene>
    <name evidence="12" type="primary">recN</name>
    <name evidence="12" type="ORF">CQA01_25790</name>
</gene>
<sequence>MLTNLSITNYALIEKLEMEPCAGLNMITGETGAGKSIMLGAVGLLLGNRADNRTLFDETKKCIIEGVFNIQNYGLKLFFQKEELDYEPACIIRREISPSGKSRAFINDTPVRLETLKVLGKILMDVHSQNETLLLGASSYQLSLIDAFAGVNKEREAYISQFQDFNKMQKKVRLLEQEKQQYQQESDYNQFQLEELSGLNLEEGEQDSLEAKEELLNHAEEIKSRASQALEHLENEELGAMQQLEAAQQHFQYLKKFGKNFEDLNQRFNSLVIELKDILESLSLEEQEIEVDYEKSEWVRERLSKIYQLQKKHGLQSDKELLELASTLADKVFKGDHLEEELVEQQALLTQSKLQLTKLGENLSKKRRSIFNNFSKEIQSLLGQLGMENAKVEIKRSEVVPNESGIDDIDILFSANKGIQPQPIGQVASGGEFSRLMFAIKYVMADKMALPTLIFDEIDTGISGEIALQMVRMMQQIAKKHQVICISHLPQVAAKGEKHYFVYKDNSALKTISKIKLLNPEERLLEIATMISGSNPSATAFENAKELLNK</sequence>
<dbReference type="PANTHER" id="PTHR11059:SF0">
    <property type="entry name" value="DNA REPAIR PROTEIN RECN"/>
    <property type="match status" value="1"/>
</dbReference>
<comment type="similarity">
    <text evidence="2 9">Belongs to the RecN family.</text>
</comment>
<evidence type="ECO:0000313" key="12">
    <source>
        <dbReference type="EMBL" id="GEO22045.1"/>
    </source>
</evidence>
<dbReference type="PIRSF" id="PIRSF003128">
    <property type="entry name" value="RecN"/>
    <property type="match status" value="1"/>
</dbReference>
<accession>A0A512CCW9</accession>
<evidence type="ECO:0000256" key="2">
    <source>
        <dbReference type="ARBA" id="ARBA00009441"/>
    </source>
</evidence>
<evidence type="ECO:0000259" key="11">
    <source>
        <dbReference type="Pfam" id="PF02463"/>
    </source>
</evidence>
<keyword evidence="13" id="KW-1185">Reference proteome</keyword>
<dbReference type="EMBL" id="BJYV01000012">
    <property type="protein sequence ID" value="GEO22045.1"/>
    <property type="molecule type" value="Genomic_DNA"/>
</dbReference>
<dbReference type="InterPro" id="IPR027417">
    <property type="entry name" value="P-loop_NTPase"/>
</dbReference>
<feature type="domain" description="RecF/RecN/SMC N-terminal" evidence="11">
    <location>
        <begin position="2"/>
        <end position="507"/>
    </location>
</feature>
<keyword evidence="6" id="KW-0067">ATP-binding</keyword>
<dbReference type="InterPro" id="IPR004604">
    <property type="entry name" value="DNA_recomb/repair_RecN"/>
</dbReference>
<dbReference type="Pfam" id="PF02463">
    <property type="entry name" value="SMC_N"/>
    <property type="match status" value="1"/>
</dbReference>
<keyword evidence="5 9" id="KW-0227">DNA damage</keyword>
<evidence type="ECO:0000256" key="8">
    <source>
        <dbReference type="ARBA" id="ARBA00033408"/>
    </source>
</evidence>
<keyword evidence="4" id="KW-0547">Nucleotide-binding</keyword>
<dbReference type="CDD" id="cd03241">
    <property type="entry name" value="ABC_RecN"/>
    <property type="match status" value="2"/>
</dbReference>
<keyword evidence="7 9" id="KW-0234">DNA repair</keyword>
<feature type="coiled-coil region" evidence="10">
    <location>
        <begin position="165"/>
        <end position="250"/>
    </location>
</feature>
<reference evidence="12 13" key="1">
    <citation type="submission" date="2019-07" db="EMBL/GenBank/DDBJ databases">
        <title>Whole genome shotgun sequence of Cyclobacterium qasimii NBRC 106168.</title>
        <authorList>
            <person name="Hosoyama A."/>
            <person name="Uohara A."/>
            <person name="Ohji S."/>
            <person name="Ichikawa N."/>
        </authorList>
    </citation>
    <scope>NUCLEOTIDE SEQUENCE [LARGE SCALE GENOMIC DNA]</scope>
    <source>
        <strain evidence="12 13">NBRC 106168</strain>
    </source>
</reference>
<evidence type="ECO:0000256" key="1">
    <source>
        <dbReference type="ARBA" id="ARBA00003618"/>
    </source>
</evidence>
<dbReference type="GO" id="GO:0043590">
    <property type="term" value="C:bacterial nucleoid"/>
    <property type="evidence" value="ECO:0007669"/>
    <property type="project" value="TreeGrafter"/>
</dbReference>
<evidence type="ECO:0000256" key="4">
    <source>
        <dbReference type="ARBA" id="ARBA00022741"/>
    </source>
</evidence>
<evidence type="ECO:0000256" key="3">
    <source>
        <dbReference type="ARBA" id="ARBA00021315"/>
    </source>
</evidence>
<evidence type="ECO:0000256" key="10">
    <source>
        <dbReference type="SAM" id="Coils"/>
    </source>
</evidence>
<evidence type="ECO:0000256" key="9">
    <source>
        <dbReference type="PIRNR" id="PIRNR003128"/>
    </source>
</evidence>
<keyword evidence="10" id="KW-0175">Coiled coil</keyword>
<protein>
    <recommendedName>
        <fullName evidence="3 9">DNA repair protein RecN</fullName>
    </recommendedName>
    <alternativeName>
        <fullName evidence="8 9">Recombination protein N</fullName>
    </alternativeName>
</protein>
<evidence type="ECO:0000256" key="7">
    <source>
        <dbReference type="ARBA" id="ARBA00023204"/>
    </source>
</evidence>
<dbReference type="SUPFAM" id="SSF52540">
    <property type="entry name" value="P-loop containing nucleoside triphosphate hydrolases"/>
    <property type="match status" value="1"/>
</dbReference>
<name>A0A512CCW9_9BACT</name>
<dbReference type="Gene3D" id="3.40.50.300">
    <property type="entry name" value="P-loop containing nucleotide triphosphate hydrolases"/>
    <property type="match status" value="2"/>
</dbReference>
<proteinExistence type="inferred from homology"/>
<dbReference type="GO" id="GO:0006281">
    <property type="term" value="P:DNA repair"/>
    <property type="evidence" value="ECO:0007669"/>
    <property type="project" value="UniProtKB-KW"/>
</dbReference>
<comment type="function">
    <text evidence="1 9">May be involved in recombinational repair of damaged DNA.</text>
</comment>
<evidence type="ECO:0000256" key="6">
    <source>
        <dbReference type="ARBA" id="ARBA00022840"/>
    </source>
</evidence>
<evidence type="ECO:0000313" key="13">
    <source>
        <dbReference type="Proteomes" id="UP000321301"/>
    </source>
</evidence>
<dbReference type="PANTHER" id="PTHR11059">
    <property type="entry name" value="DNA REPAIR PROTEIN RECN"/>
    <property type="match status" value="1"/>
</dbReference>
<dbReference type="GO" id="GO:0006310">
    <property type="term" value="P:DNA recombination"/>
    <property type="evidence" value="ECO:0007669"/>
    <property type="project" value="InterPro"/>
</dbReference>
<evidence type="ECO:0000256" key="5">
    <source>
        <dbReference type="ARBA" id="ARBA00022763"/>
    </source>
</evidence>
<organism evidence="12 13">
    <name type="scientific">Cyclobacterium qasimii</name>
    <dbReference type="NCBI Taxonomy" id="1350429"/>
    <lineage>
        <taxon>Bacteria</taxon>
        <taxon>Pseudomonadati</taxon>
        <taxon>Bacteroidota</taxon>
        <taxon>Cytophagia</taxon>
        <taxon>Cytophagales</taxon>
        <taxon>Cyclobacteriaceae</taxon>
        <taxon>Cyclobacterium</taxon>
    </lineage>
</organism>